<dbReference type="GO" id="GO:0016740">
    <property type="term" value="F:transferase activity"/>
    <property type="evidence" value="ECO:0007669"/>
    <property type="project" value="UniProtKB-KW"/>
</dbReference>
<keyword evidence="1" id="KW-0677">Repeat</keyword>
<dbReference type="AlphaFoldDB" id="A0A0P8CAG6"/>
<keyword evidence="4" id="KW-0808">Transferase</keyword>
<evidence type="ECO:0000313" key="5">
    <source>
        <dbReference type="Proteomes" id="UP000050360"/>
    </source>
</evidence>
<dbReference type="InterPro" id="IPR011990">
    <property type="entry name" value="TPR-like_helical_dom_sf"/>
</dbReference>
<comment type="caution">
    <text evidence="4">The sequence shown here is derived from an EMBL/GenBank/DDBJ whole genome shotgun (WGS) entry which is preliminary data.</text>
</comment>
<feature type="repeat" description="TPR" evidence="3">
    <location>
        <begin position="20"/>
        <end position="53"/>
    </location>
</feature>
<keyword evidence="2 3" id="KW-0802">TPR repeat</keyword>
<protein>
    <submittedName>
        <fullName evidence="4">O-linked N-acetylglucosamine transferase</fullName>
    </submittedName>
</protein>
<sequence>MPRDLLETKRNTFEEIENTRTTGMLLASKHVLEHRYDAAKDVFEKLLQLSPNDVEIMALHANIYCVEGKFIEAENKLNQVLILDPDYPLALYFLGYVHNAKGEYEKAINMYETALKYFSEHEKMEIADTYHNLGCSLWEVKRRKEAIEAWKTCLKYNPEQKHVKENLRQFANESDIF</sequence>
<dbReference type="PROSITE" id="PS50005">
    <property type="entry name" value="TPR"/>
    <property type="match status" value="3"/>
</dbReference>
<dbReference type="Pfam" id="PF13181">
    <property type="entry name" value="TPR_8"/>
    <property type="match status" value="1"/>
</dbReference>
<evidence type="ECO:0000256" key="1">
    <source>
        <dbReference type="ARBA" id="ARBA00022737"/>
    </source>
</evidence>
<organism evidence="4 5">
    <name type="scientific">Candidatus Methanoperedens nitratireducens</name>
    <dbReference type="NCBI Taxonomy" id="1392998"/>
    <lineage>
        <taxon>Archaea</taxon>
        <taxon>Methanobacteriati</taxon>
        <taxon>Methanobacteriota</taxon>
        <taxon>Stenosarchaea group</taxon>
        <taxon>Methanomicrobia</taxon>
        <taxon>Methanosarcinales</taxon>
        <taxon>ANME-2 cluster</taxon>
        <taxon>Candidatus Methanoperedentaceae</taxon>
        <taxon>Candidatus Methanoperedens</taxon>
    </lineage>
</organism>
<dbReference type="SMART" id="SM00028">
    <property type="entry name" value="TPR"/>
    <property type="match status" value="4"/>
</dbReference>
<accession>A0A0P8CAG6</accession>
<dbReference type="PANTHER" id="PTHR44943:SF8">
    <property type="entry name" value="TPR REPEAT-CONTAINING PROTEIN MJ0263"/>
    <property type="match status" value="1"/>
</dbReference>
<dbReference type="EMBL" id="LKCM01000128">
    <property type="protein sequence ID" value="KPQ43789.1"/>
    <property type="molecule type" value="Genomic_DNA"/>
</dbReference>
<dbReference type="InterPro" id="IPR019734">
    <property type="entry name" value="TPR_rpt"/>
</dbReference>
<dbReference type="PANTHER" id="PTHR44943">
    <property type="entry name" value="CELLULOSE SYNTHASE OPERON PROTEIN C"/>
    <property type="match status" value="1"/>
</dbReference>
<feature type="repeat" description="TPR" evidence="3">
    <location>
        <begin position="127"/>
        <end position="160"/>
    </location>
</feature>
<gene>
    <name evidence="4" type="ORF">MPEBLZ_01663</name>
</gene>
<dbReference type="InterPro" id="IPR051685">
    <property type="entry name" value="Ycf3/AcsC/BcsC/TPR_MFPF"/>
</dbReference>
<dbReference type="Pfam" id="PF13424">
    <property type="entry name" value="TPR_12"/>
    <property type="match status" value="1"/>
</dbReference>
<proteinExistence type="predicted"/>
<name>A0A0P8CAG6_9EURY</name>
<evidence type="ECO:0000256" key="3">
    <source>
        <dbReference type="PROSITE-ProRule" id="PRU00339"/>
    </source>
</evidence>
<dbReference type="SUPFAM" id="SSF48452">
    <property type="entry name" value="TPR-like"/>
    <property type="match status" value="1"/>
</dbReference>
<dbReference type="Gene3D" id="1.25.40.10">
    <property type="entry name" value="Tetratricopeptide repeat domain"/>
    <property type="match status" value="2"/>
</dbReference>
<evidence type="ECO:0000313" key="4">
    <source>
        <dbReference type="EMBL" id="KPQ43789.1"/>
    </source>
</evidence>
<dbReference type="Proteomes" id="UP000050360">
    <property type="component" value="Unassembled WGS sequence"/>
</dbReference>
<reference evidence="4 5" key="1">
    <citation type="submission" date="2015-09" db="EMBL/GenBank/DDBJ databases">
        <title>A metagenomics-based metabolic model of nitrate-dependent anaerobic oxidation of methane by Methanoperedens-like archaea.</title>
        <authorList>
            <person name="Arshad A."/>
            <person name="Speth D.R."/>
            <person name="De Graaf R.M."/>
            <person name="Op Den Camp H.J."/>
            <person name="Jetten M.S."/>
            <person name="Welte C.U."/>
        </authorList>
    </citation>
    <scope>NUCLEOTIDE SEQUENCE [LARGE SCALE GENOMIC DNA]</scope>
</reference>
<evidence type="ECO:0000256" key="2">
    <source>
        <dbReference type="ARBA" id="ARBA00022803"/>
    </source>
</evidence>
<feature type="repeat" description="TPR" evidence="3">
    <location>
        <begin position="88"/>
        <end position="121"/>
    </location>
</feature>